<evidence type="ECO:0000259" key="12">
    <source>
        <dbReference type="PROSITE" id="PS51384"/>
    </source>
</evidence>
<evidence type="ECO:0000256" key="8">
    <source>
        <dbReference type="ARBA" id="ARBA00023027"/>
    </source>
</evidence>
<comment type="catalytic activity">
    <reaction evidence="9">
        <text>2 nitric oxide + NADH + 2 O2 = 2 nitrate + NAD(+) + H(+)</text>
        <dbReference type="Rhea" id="RHEA:19469"/>
        <dbReference type="ChEBI" id="CHEBI:15378"/>
        <dbReference type="ChEBI" id="CHEBI:15379"/>
        <dbReference type="ChEBI" id="CHEBI:16480"/>
        <dbReference type="ChEBI" id="CHEBI:17632"/>
        <dbReference type="ChEBI" id="CHEBI:57540"/>
        <dbReference type="ChEBI" id="CHEBI:57945"/>
        <dbReference type="EC" id="1.14.12.17"/>
    </reaction>
</comment>
<proteinExistence type="inferred from homology"/>
<feature type="compositionally biased region" description="Low complexity" evidence="11">
    <location>
        <begin position="39"/>
        <end position="52"/>
    </location>
</feature>
<dbReference type="GO" id="GO:0019825">
    <property type="term" value="F:oxygen binding"/>
    <property type="evidence" value="ECO:0007669"/>
    <property type="project" value="InterPro"/>
</dbReference>
<dbReference type="AlphaFoldDB" id="A0A401W453"/>
<feature type="region of interest" description="Disordered" evidence="11">
    <location>
        <begin position="458"/>
        <end position="515"/>
    </location>
</feature>
<evidence type="ECO:0000256" key="10">
    <source>
        <dbReference type="ARBA" id="ARBA00049433"/>
    </source>
</evidence>
<dbReference type="InterPro" id="IPR008333">
    <property type="entry name" value="Cbr1-like_FAD-bd_dom"/>
</dbReference>
<evidence type="ECO:0000256" key="9">
    <source>
        <dbReference type="ARBA" id="ARBA00048649"/>
    </source>
</evidence>
<dbReference type="InterPro" id="IPR017927">
    <property type="entry name" value="FAD-bd_FR_type"/>
</dbReference>
<evidence type="ECO:0000313" key="13">
    <source>
        <dbReference type="EMBL" id="GCD44104.1"/>
    </source>
</evidence>
<evidence type="ECO:0000256" key="3">
    <source>
        <dbReference type="ARBA" id="ARBA00006401"/>
    </source>
</evidence>
<dbReference type="InterPro" id="IPR000971">
    <property type="entry name" value="Globin"/>
</dbReference>
<organism evidence="13 14">
    <name type="scientific">Streptomyces paromomycinus</name>
    <name type="common">Streptomyces rimosus subsp. paromomycinus</name>
    <dbReference type="NCBI Taxonomy" id="92743"/>
    <lineage>
        <taxon>Bacteria</taxon>
        <taxon>Bacillati</taxon>
        <taxon>Actinomycetota</taxon>
        <taxon>Actinomycetes</taxon>
        <taxon>Kitasatosporales</taxon>
        <taxon>Streptomycetaceae</taxon>
        <taxon>Streptomyces</taxon>
    </lineage>
</organism>
<dbReference type="InterPro" id="IPR012292">
    <property type="entry name" value="Globin/Proto"/>
</dbReference>
<dbReference type="EC" id="1.14.12.17" evidence="4"/>
<dbReference type="Pfam" id="PF00970">
    <property type="entry name" value="FAD_binding_6"/>
    <property type="match status" value="1"/>
</dbReference>
<dbReference type="Proteomes" id="UP000286746">
    <property type="component" value="Unassembled WGS sequence"/>
</dbReference>
<dbReference type="GO" id="GO:0051537">
    <property type="term" value="F:2 iron, 2 sulfur cluster binding"/>
    <property type="evidence" value="ECO:0007669"/>
    <property type="project" value="UniProtKB-KW"/>
</dbReference>
<dbReference type="PRINTS" id="PR00410">
    <property type="entry name" value="PHEHYDRXLASE"/>
</dbReference>
<keyword evidence="8" id="KW-0520">NAD</keyword>
<dbReference type="Gene3D" id="2.40.30.10">
    <property type="entry name" value="Translation factors"/>
    <property type="match status" value="1"/>
</dbReference>
<comment type="cofactor">
    <cofactor evidence="2">
        <name>FAD</name>
        <dbReference type="ChEBI" id="CHEBI:57692"/>
    </cofactor>
</comment>
<evidence type="ECO:0000256" key="5">
    <source>
        <dbReference type="ARBA" id="ARBA00022714"/>
    </source>
</evidence>
<dbReference type="Gene3D" id="1.10.490.10">
    <property type="entry name" value="Globins"/>
    <property type="match status" value="1"/>
</dbReference>
<dbReference type="InterPro" id="IPR039261">
    <property type="entry name" value="FNR_nucleotide-bd"/>
</dbReference>
<evidence type="ECO:0000256" key="2">
    <source>
        <dbReference type="ARBA" id="ARBA00001974"/>
    </source>
</evidence>
<evidence type="ECO:0000256" key="1">
    <source>
        <dbReference type="ARBA" id="ARBA00001970"/>
    </source>
</evidence>
<dbReference type="SUPFAM" id="SSF63380">
    <property type="entry name" value="Riboflavin synthase domain-like"/>
    <property type="match status" value="1"/>
</dbReference>
<keyword evidence="5" id="KW-0408">Iron</keyword>
<evidence type="ECO:0000256" key="4">
    <source>
        <dbReference type="ARBA" id="ARBA00012229"/>
    </source>
</evidence>
<dbReference type="RefSeq" id="WP_125055062.1">
    <property type="nucleotide sequence ID" value="NZ_BHZD01000001.1"/>
</dbReference>
<evidence type="ECO:0000313" key="14">
    <source>
        <dbReference type="Proteomes" id="UP000286746"/>
    </source>
</evidence>
<keyword evidence="7" id="KW-0411">Iron-sulfur</keyword>
<dbReference type="CDD" id="cd19753">
    <property type="entry name" value="Mb-like_oxidoreductase"/>
    <property type="match status" value="1"/>
</dbReference>
<dbReference type="Gene3D" id="3.40.50.80">
    <property type="entry name" value="Nucleotide-binding domain of ferredoxin-NADP reductase (FNR) module"/>
    <property type="match status" value="1"/>
</dbReference>
<accession>A0A401W453</accession>
<evidence type="ECO:0000256" key="7">
    <source>
        <dbReference type="ARBA" id="ARBA00023014"/>
    </source>
</evidence>
<dbReference type="Pfam" id="PF00042">
    <property type="entry name" value="Globin"/>
    <property type="match status" value="1"/>
</dbReference>
<keyword evidence="5" id="KW-0001">2Fe-2S</keyword>
<keyword evidence="14" id="KW-1185">Reference proteome</keyword>
<evidence type="ECO:0000256" key="6">
    <source>
        <dbReference type="ARBA" id="ARBA00022857"/>
    </source>
</evidence>
<evidence type="ECO:0000256" key="11">
    <source>
        <dbReference type="SAM" id="MobiDB-lite"/>
    </source>
</evidence>
<keyword evidence="6" id="KW-0521">NADP</keyword>
<reference evidence="13 14" key="1">
    <citation type="submission" date="2018-11" db="EMBL/GenBank/DDBJ databases">
        <title>Whole genome sequence of Streptomyces paromomycinus NBRC 15454(T).</title>
        <authorList>
            <person name="Komaki H."/>
            <person name="Tamura T."/>
        </authorList>
    </citation>
    <scope>NUCLEOTIDE SEQUENCE [LARGE SCALE GENOMIC DNA]</scope>
    <source>
        <strain evidence="13 14">NBRC 15454</strain>
    </source>
</reference>
<dbReference type="GO" id="GO:0020037">
    <property type="term" value="F:heme binding"/>
    <property type="evidence" value="ECO:0007669"/>
    <property type="project" value="InterPro"/>
</dbReference>
<comment type="cofactor">
    <cofactor evidence="1">
        <name>heme b</name>
        <dbReference type="ChEBI" id="CHEBI:60344"/>
    </cofactor>
</comment>
<dbReference type="PANTHER" id="PTHR47354:SF5">
    <property type="entry name" value="PROTEIN RFBI"/>
    <property type="match status" value="1"/>
</dbReference>
<dbReference type="InterPro" id="IPR017938">
    <property type="entry name" value="Riboflavin_synthase-like_b-brl"/>
</dbReference>
<dbReference type="PROSITE" id="PS51384">
    <property type="entry name" value="FAD_FR"/>
    <property type="match status" value="1"/>
</dbReference>
<comment type="caution">
    <text evidence="13">The sequence shown here is derived from an EMBL/GenBank/DDBJ whole genome shotgun (WGS) entry which is preliminary data.</text>
</comment>
<dbReference type="GO" id="GO:0008941">
    <property type="term" value="F:nitric oxide dioxygenase NAD(P)H activity"/>
    <property type="evidence" value="ECO:0007669"/>
    <property type="project" value="UniProtKB-EC"/>
</dbReference>
<dbReference type="PANTHER" id="PTHR47354">
    <property type="entry name" value="NADH OXIDOREDUCTASE HCR"/>
    <property type="match status" value="1"/>
</dbReference>
<feature type="region of interest" description="Disordered" evidence="11">
    <location>
        <begin position="26"/>
        <end position="86"/>
    </location>
</feature>
<dbReference type="InterPro" id="IPR050415">
    <property type="entry name" value="MRET"/>
</dbReference>
<dbReference type="EMBL" id="BHZD01000001">
    <property type="protein sequence ID" value="GCD44104.1"/>
    <property type="molecule type" value="Genomic_DNA"/>
</dbReference>
<comment type="catalytic activity">
    <reaction evidence="10">
        <text>2 nitric oxide + NADPH + 2 O2 = 2 nitrate + NADP(+) + H(+)</text>
        <dbReference type="Rhea" id="RHEA:19465"/>
        <dbReference type="ChEBI" id="CHEBI:15378"/>
        <dbReference type="ChEBI" id="CHEBI:15379"/>
        <dbReference type="ChEBI" id="CHEBI:16480"/>
        <dbReference type="ChEBI" id="CHEBI:17632"/>
        <dbReference type="ChEBI" id="CHEBI:57783"/>
        <dbReference type="ChEBI" id="CHEBI:58349"/>
        <dbReference type="EC" id="1.14.12.17"/>
    </reaction>
</comment>
<feature type="compositionally biased region" description="Low complexity" evidence="11">
    <location>
        <begin position="477"/>
        <end position="509"/>
    </location>
</feature>
<feature type="domain" description="FAD-binding FR-type" evidence="12">
    <location>
        <begin position="228"/>
        <end position="328"/>
    </location>
</feature>
<dbReference type="SUPFAM" id="SSF46458">
    <property type="entry name" value="Globin-like"/>
    <property type="match status" value="1"/>
</dbReference>
<keyword evidence="5" id="KW-0479">Metal-binding</keyword>
<sequence>MSGVNDDYHALLARHEAMRLRRRILSPREDAVQERPAYGGPSNGLNGPNGSPRALGRPAIHSGNVSGTTGRYPADPYGDTRADASGDAYDGAADQRVITEYLELVTPFGELITHLYEAMFRRWPYLRSLFPESMEFQRAHLARAFWYLIENLHRPDDIAEVFGRLGRDHRKLGVRPVHFEAFEAALCEALRRTAGPRWAEAVEQAWVRMLRFAVAAMVSGAEAALAEPPYWQATVTAHERRRPDLAVLRVRPHEPYPYRAGQFAALESPRLPQAWRQYSIACAPRSDAELEFHVRQTCTGGVSEALVADTAVGDTLRVGPPRGSMTLDDELASDLVLVAADTGWAPVKALLEELSARRGHRSVRLFLGAHSFADLYDAGAPSELERGRPWLRVTPVIGRRPETGGSFGPDAYGYDALAEAVADAVTRHADWSGHLAYVSGPTAVVDTTVARLTAAGVPPQNIRHDPLSDILRPPSRPGEAAGDPAAGGPAVVSRSRGASAGRRTTASTTFEGADS</sequence>
<name>A0A401W453_STREY</name>
<dbReference type="InterPro" id="IPR009050">
    <property type="entry name" value="Globin-like_sf"/>
</dbReference>
<comment type="similarity">
    <text evidence="3">In the C-terminal section; belongs to the flavoprotein pyridine nucleotide cytochrome reductase family.</text>
</comment>
<gene>
    <name evidence="13" type="ORF">GKJPGBOP_03793</name>
</gene>
<dbReference type="SUPFAM" id="SSF52343">
    <property type="entry name" value="Ferredoxin reductase-like, C-terminal NADP-linked domain"/>
    <property type="match status" value="1"/>
</dbReference>
<protein>
    <recommendedName>
        <fullName evidence="4">nitric oxide dioxygenase</fullName>
        <ecNumber evidence="4">1.14.12.17</ecNumber>
    </recommendedName>
</protein>